<dbReference type="PRINTS" id="PR01434">
    <property type="entry name" value="NADHDHGNASE5"/>
</dbReference>
<sequence length="514" mass="53663">MDTSVIASAAAVLPAFGSVAPLLAVIAPLCAIPGMVLAGAASSPNRRETWTFLAAVTSFLLVVTMLPAVLAGNRVEYVAAHVLPGASLAFAVDGPGLLFALVASFLWIVTSIYSVGYMRGLSEHAQTRYFAFFAVSVSAALGVALSANLFTLYLFYEILSLATYPLVTHHQDAEAIASGRRYLAYILGGSIALALPAMIAVYDLSGTLAFTPGGVLPPGLGSLAVGCLLFAFVFGFAKAAVMPMHAWLPAAMVAPTPVSALLHAVAVVKVGVFSVYRVVTGILGNEYLAALHLGDVLVWVSAFTMIAASVVALTQDGLKRRLAYSTIGQLAYVVLGAALLTPRGDTGALLHIAMHVCGKITLFFCAGAIFVATGEKYVSRMGGLGRRMPFTFAAFAVGALSIIGVPLTAGFVSKWQILLAAAETSRYGVVAALCVSSLLSAAYFLPVIIRAFFGQAPDSPDQAAPKKRREKKSPAAGMREAPLWCVVPPVVTALLVLALFWWPDLLLRLAGAAP</sequence>
<feature type="transmembrane region" description="Helical" evidence="8">
    <location>
        <begin position="50"/>
        <end position="70"/>
    </location>
</feature>
<evidence type="ECO:0000256" key="5">
    <source>
        <dbReference type="ARBA" id="ARBA00023002"/>
    </source>
</evidence>
<dbReference type="PANTHER" id="PTHR42682:SF4">
    <property type="entry name" value="NADH-UBIQUINONE_PLASTOQUINONE"/>
    <property type="match status" value="1"/>
</dbReference>
<feature type="transmembrane region" description="Helical" evidence="8">
    <location>
        <begin position="322"/>
        <end position="340"/>
    </location>
</feature>
<evidence type="ECO:0000256" key="4">
    <source>
        <dbReference type="ARBA" id="ARBA00022989"/>
    </source>
</evidence>
<name>A0A7K3NR46_9BACT</name>
<accession>A0A7K3NR46</accession>
<reference evidence="10 11" key="1">
    <citation type="submission" date="2020-02" db="EMBL/GenBank/DDBJ databases">
        <title>Comparative genomics of sulfur disproportionating microorganisms.</title>
        <authorList>
            <person name="Ward L.M."/>
            <person name="Bertran E."/>
            <person name="Johnston D.T."/>
        </authorList>
    </citation>
    <scope>NUCLEOTIDE SEQUENCE [LARGE SCALE GENOMIC DNA]</scope>
    <source>
        <strain evidence="10 11">DSM 3696</strain>
    </source>
</reference>
<keyword evidence="6 8" id="KW-0472">Membrane</keyword>
<feature type="transmembrane region" description="Helical" evidence="8">
    <location>
        <begin position="97"/>
        <end position="117"/>
    </location>
</feature>
<dbReference type="InterPro" id="IPR052175">
    <property type="entry name" value="ComplexI-like_HydComp"/>
</dbReference>
<evidence type="ECO:0000256" key="2">
    <source>
        <dbReference type="ARBA" id="ARBA00022475"/>
    </source>
</evidence>
<feature type="transmembrane region" description="Helical" evidence="8">
    <location>
        <begin position="425"/>
        <end position="445"/>
    </location>
</feature>
<evidence type="ECO:0000259" key="9">
    <source>
        <dbReference type="Pfam" id="PF00361"/>
    </source>
</evidence>
<dbReference type="Proteomes" id="UP000469724">
    <property type="component" value="Unassembled WGS sequence"/>
</dbReference>
<protein>
    <submittedName>
        <fullName evidence="10">Monovalent cation/H+ antiporter subunit D family protein</fullName>
    </submittedName>
</protein>
<dbReference type="RefSeq" id="WP_163303673.1">
    <property type="nucleotide sequence ID" value="NZ_JAAGRQ010000118.1"/>
</dbReference>
<gene>
    <name evidence="10" type="ORF">G3N56_17845</name>
</gene>
<evidence type="ECO:0000256" key="3">
    <source>
        <dbReference type="ARBA" id="ARBA00022692"/>
    </source>
</evidence>
<keyword evidence="4 8" id="KW-1133">Transmembrane helix</keyword>
<keyword evidence="3 7" id="KW-0812">Transmembrane</keyword>
<dbReference type="AlphaFoldDB" id="A0A7K3NR46"/>
<feature type="transmembrane region" description="Helical" evidence="8">
    <location>
        <begin position="352"/>
        <end position="372"/>
    </location>
</feature>
<keyword evidence="2" id="KW-1003">Cell membrane</keyword>
<feature type="transmembrane region" description="Helical" evidence="8">
    <location>
        <begin position="296"/>
        <end position="315"/>
    </location>
</feature>
<feature type="domain" description="NADH:quinone oxidoreductase/Mrp antiporter transmembrane" evidence="9">
    <location>
        <begin position="146"/>
        <end position="439"/>
    </location>
</feature>
<keyword evidence="11" id="KW-1185">Reference proteome</keyword>
<feature type="transmembrane region" description="Helical" evidence="8">
    <location>
        <begin position="481"/>
        <end position="502"/>
    </location>
</feature>
<evidence type="ECO:0000313" key="11">
    <source>
        <dbReference type="Proteomes" id="UP000469724"/>
    </source>
</evidence>
<feature type="transmembrane region" description="Helical" evidence="8">
    <location>
        <begin position="222"/>
        <end position="241"/>
    </location>
</feature>
<feature type="transmembrane region" description="Helical" evidence="8">
    <location>
        <begin position="12"/>
        <end position="38"/>
    </location>
</feature>
<dbReference type="Pfam" id="PF00361">
    <property type="entry name" value="Proton_antipo_M"/>
    <property type="match status" value="1"/>
</dbReference>
<feature type="transmembrane region" description="Helical" evidence="8">
    <location>
        <begin position="129"/>
        <end position="147"/>
    </location>
</feature>
<dbReference type="GO" id="GO:0005886">
    <property type="term" value="C:plasma membrane"/>
    <property type="evidence" value="ECO:0007669"/>
    <property type="project" value="UniProtKB-SubCell"/>
</dbReference>
<dbReference type="EMBL" id="JAAGRQ010000118">
    <property type="protein sequence ID" value="NDY58601.1"/>
    <property type="molecule type" value="Genomic_DNA"/>
</dbReference>
<comment type="caution">
    <text evidence="10">The sequence shown here is derived from an EMBL/GenBank/DDBJ whole genome shotgun (WGS) entry which is preliminary data.</text>
</comment>
<dbReference type="PANTHER" id="PTHR42682">
    <property type="entry name" value="HYDROGENASE-4 COMPONENT F"/>
    <property type="match status" value="1"/>
</dbReference>
<feature type="transmembrane region" description="Helical" evidence="8">
    <location>
        <begin position="182"/>
        <end position="202"/>
    </location>
</feature>
<evidence type="ECO:0000256" key="6">
    <source>
        <dbReference type="ARBA" id="ARBA00023136"/>
    </source>
</evidence>
<dbReference type="GO" id="GO:0016491">
    <property type="term" value="F:oxidoreductase activity"/>
    <property type="evidence" value="ECO:0007669"/>
    <property type="project" value="UniProtKB-KW"/>
</dbReference>
<keyword evidence="5" id="KW-0560">Oxidoreductase</keyword>
<evidence type="ECO:0000256" key="8">
    <source>
        <dbReference type="SAM" id="Phobius"/>
    </source>
</evidence>
<comment type="subcellular location">
    <subcellularLocation>
        <location evidence="1">Cell membrane</location>
        <topology evidence="1">Multi-pass membrane protein</topology>
    </subcellularLocation>
    <subcellularLocation>
        <location evidence="7">Membrane</location>
        <topology evidence="7">Multi-pass membrane protein</topology>
    </subcellularLocation>
</comment>
<evidence type="ECO:0000313" key="10">
    <source>
        <dbReference type="EMBL" id="NDY58601.1"/>
    </source>
</evidence>
<organism evidence="10 11">
    <name type="scientific">Desulfolutivibrio sulfodismutans</name>
    <dbReference type="NCBI Taxonomy" id="63561"/>
    <lineage>
        <taxon>Bacteria</taxon>
        <taxon>Pseudomonadati</taxon>
        <taxon>Thermodesulfobacteriota</taxon>
        <taxon>Desulfovibrionia</taxon>
        <taxon>Desulfovibrionales</taxon>
        <taxon>Desulfovibrionaceae</taxon>
        <taxon>Desulfolutivibrio</taxon>
    </lineage>
</organism>
<dbReference type="InterPro" id="IPR001750">
    <property type="entry name" value="ND/Mrp_TM"/>
</dbReference>
<feature type="transmembrane region" description="Helical" evidence="8">
    <location>
        <begin position="253"/>
        <end position="276"/>
    </location>
</feature>
<feature type="transmembrane region" description="Helical" evidence="8">
    <location>
        <begin position="392"/>
        <end position="413"/>
    </location>
</feature>
<evidence type="ECO:0000256" key="1">
    <source>
        <dbReference type="ARBA" id="ARBA00004651"/>
    </source>
</evidence>
<feature type="transmembrane region" description="Helical" evidence="8">
    <location>
        <begin position="153"/>
        <end position="170"/>
    </location>
</feature>
<evidence type="ECO:0000256" key="7">
    <source>
        <dbReference type="RuleBase" id="RU000320"/>
    </source>
</evidence>
<proteinExistence type="predicted"/>